<reference evidence="5 6" key="1">
    <citation type="submission" date="2016-07" db="EMBL/GenBank/DDBJ databases">
        <title>Draft Genome Sequence of Methylobrevis pamukkalensis PK2.</title>
        <authorList>
            <person name="Vasilenko O.V."/>
            <person name="Doronina N.V."/>
            <person name="Shmareva M.N."/>
            <person name="Tarlachkov S.V."/>
            <person name="Mustakhimov I."/>
            <person name="Trotsenko Y.A."/>
        </authorList>
    </citation>
    <scope>NUCLEOTIDE SEQUENCE [LARGE SCALE GENOMIC DNA]</scope>
    <source>
        <strain evidence="5 6">PK2</strain>
    </source>
</reference>
<comment type="caution">
    <text evidence="5">The sequence shown here is derived from an EMBL/GenBank/DDBJ whole genome shotgun (WGS) entry which is preliminary data.</text>
</comment>
<dbReference type="InterPro" id="IPR022479">
    <property type="entry name" value="PqqD_bac"/>
</dbReference>
<comment type="pathway">
    <text evidence="1">Cofactor biosynthesis; pyrroloquinoline quinone biosynthesis.</text>
</comment>
<feature type="region of interest" description="Disordered" evidence="4">
    <location>
        <begin position="1"/>
        <end position="21"/>
    </location>
</feature>
<dbReference type="EMBL" id="MCRJ01000057">
    <property type="protein sequence ID" value="ODN70223.1"/>
    <property type="molecule type" value="Genomic_DNA"/>
</dbReference>
<keyword evidence="3" id="KW-0884">PQQ biosynthesis</keyword>
<dbReference type="GO" id="GO:0048038">
    <property type="term" value="F:quinone binding"/>
    <property type="evidence" value="ECO:0007669"/>
    <property type="project" value="InterPro"/>
</dbReference>
<dbReference type="NCBIfam" id="TIGR03859">
    <property type="entry name" value="PQQ_PqqD"/>
    <property type="match status" value="1"/>
</dbReference>
<sequence>MSGEAADDTAAAPADRMPEGGVPRLLRGVRIRYDEARETHMLLAPERALRLDPVAAAVLAEVDGVRSVAQIVDHLAETYAAPRDTIATDVRKLLLDLVDKRMMEVTP</sequence>
<evidence type="ECO:0000256" key="3">
    <source>
        <dbReference type="ARBA" id="ARBA00022905"/>
    </source>
</evidence>
<dbReference type="InterPro" id="IPR041881">
    <property type="entry name" value="PqqD_sf"/>
</dbReference>
<gene>
    <name evidence="5" type="primary">pqqD</name>
    <name evidence="5" type="ORF">A6302_02433</name>
</gene>
<dbReference type="Proteomes" id="UP000094622">
    <property type="component" value="Unassembled WGS sequence"/>
</dbReference>
<protein>
    <submittedName>
        <fullName evidence="5">Coenzyme PQQ synthesis protein D</fullName>
    </submittedName>
</protein>
<accession>A0A1E3H1L2</accession>
<evidence type="ECO:0000256" key="1">
    <source>
        <dbReference type="ARBA" id="ARBA00004886"/>
    </source>
</evidence>
<name>A0A1E3H1L2_9HYPH</name>
<keyword evidence="6" id="KW-1185">Reference proteome</keyword>
<comment type="subunit">
    <text evidence="2">Monomer. Interacts with PqqE.</text>
</comment>
<proteinExistence type="predicted"/>
<dbReference type="GO" id="GO:0018189">
    <property type="term" value="P:pyrroloquinoline quinone biosynthetic process"/>
    <property type="evidence" value="ECO:0007669"/>
    <property type="project" value="UniProtKB-UniPathway"/>
</dbReference>
<dbReference type="AlphaFoldDB" id="A0A1E3H1L2"/>
<dbReference type="Gene3D" id="1.10.10.1150">
    <property type="entry name" value="Coenzyme PQQ synthesis protein D (PqqD)"/>
    <property type="match status" value="1"/>
</dbReference>
<dbReference type="UniPathway" id="UPA00539"/>
<dbReference type="RefSeq" id="WP_245294026.1">
    <property type="nucleotide sequence ID" value="NZ_MCRJ01000057.1"/>
</dbReference>
<evidence type="ECO:0000313" key="6">
    <source>
        <dbReference type="Proteomes" id="UP000094622"/>
    </source>
</evidence>
<evidence type="ECO:0000256" key="2">
    <source>
        <dbReference type="ARBA" id="ARBA00011741"/>
    </source>
</evidence>
<evidence type="ECO:0000256" key="4">
    <source>
        <dbReference type="SAM" id="MobiDB-lite"/>
    </source>
</evidence>
<evidence type="ECO:0000313" key="5">
    <source>
        <dbReference type="EMBL" id="ODN70223.1"/>
    </source>
</evidence>
<dbReference type="Pfam" id="PF05402">
    <property type="entry name" value="PqqD"/>
    <property type="match status" value="1"/>
</dbReference>
<dbReference type="InterPro" id="IPR008792">
    <property type="entry name" value="PQQD"/>
</dbReference>
<organism evidence="5 6">
    <name type="scientific">Methylobrevis pamukkalensis</name>
    <dbReference type="NCBI Taxonomy" id="1439726"/>
    <lineage>
        <taxon>Bacteria</taxon>
        <taxon>Pseudomonadati</taxon>
        <taxon>Pseudomonadota</taxon>
        <taxon>Alphaproteobacteria</taxon>
        <taxon>Hyphomicrobiales</taxon>
        <taxon>Pleomorphomonadaceae</taxon>
        <taxon>Methylobrevis</taxon>
    </lineage>
</organism>